<dbReference type="InterPro" id="IPR027417">
    <property type="entry name" value="P-loop_NTPase"/>
</dbReference>
<feature type="domain" description="ABC transmembrane type-1" evidence="9">
    <location>
        <begin position="43"/>
        <end position="355"/>
    </location>
</feature>
<proteinExistence type="predicted"/>
<feature type="transmembrane region" description="Helical" evidence="7">
    <location>
        <begin position="296"/>
        <end position="314"/>
    </location>
</feature>
<protein>
    <submittedName>
        <fullName evidence="10">ABC transporter related protein</fullName>
    </submittedName>
</protein>
<dbReference type="SMART" id="SM00382">
    <property type="entry name" value="AAA"/>
    <property type="match status" value="1"/>
</dbReference>
<dbReference type="SUPFAM" id="SSF90123">
    <property type="entry name" value="ABC transporter transmembrane region"/>
    <property type="match status" value="1"/>
</dbReference>
<evidence type="ECO:0000313" key="11">
    <source>
        <dbReference type="Proteomes" id="UP000002875"/>
    </source>
</evidence>
<dbReference type="EMBL" id="CP002961">
    <property type="protein sequence ID" value="AFK03337.1"/>
    <property type="molecule type" value="Genomic_DNA"/>
</dbReference>
<dbReference type="PANTHER" id="PTHR43394:SF1">
    <property type="entry name" value="ATP-BINDING CASSETTE SUB-FAMILY B MEMBER 10, MITOCHONDRIAL"/>
    <property type="match status" value="1"/>
</dbReference>
<evidence type="ECO:0000313" key="10">
    <source>
        <dbReference type="EMBL" id="AFK03337.1"/>
    </source>
</evidence>
<evidence type="ECO:0000259" key="9">
    <source>
        <dbReference type="PROSITE" id="PS50929"/>
    </source>
</evidence>
<dbReference type="InterPro" id="IPR039421">
    <property type="entry name" value="Type_1_exporter"/>
</dbReference>
<feature type="transmembrane region" description="Helical" evidence="7">
    <location>
        <begin position="40"/>
        <end position="63"/>
    </location>
</feature>
<accession>A0ABM5N1P8</accession>
<evidence type="ECO:0000256" key="3">
    <source>
        <dbReference type="ARBA" id="ARBA00022741"/>
    </source>
</evidence>
<evidence type="ECO:0000256" key="6">
    <source>
        <dbReference type="ARBA" id="ARBA00023136"/>
    </source>
</evidence>
<name>A0ABM5N1P8_EMTOG</name>
<feature type="transmembrane region" description="Helical" evidence="7">
    <location>
        <begin position="112"/>
        <end position="133"/>
    </location>
</feature>
<gene>
    <name evidence="10" type="ordered locus">Emtol_2199</name>
</gene>
<keyword evidence="4" id="KW-0067">ATP-binding</keyword>
<organism evidence="10 11">
    <name type="scientific">Emticicia oligotrophica (strain DSM 17448 / CIP 109782 / MTCC 6937 / GPTSA100-15)</name>
    <dbReference type="NCBI Taxonomy" id="929562"/>
    <lineage>
        <taxon>Bacteria</taxon>
        <taxon>Pseudomonadati</taxon>
        <taxon>Bacteroidota</taxon>
        <taxon>Cytophagia</taxon>
        <taxon>Cytophagales</taxon>
        <taxon>Leadbetterellaceae</taxon>
        <taxon>Emticicia</taxon>
    </lineage>
</organism>
<dbReference type="InterPro" id="IPR011527">
    <property type="entry name" value="ABC1_TM_dom"/>
</dbReference>
<dbReference type="Pfam" id="PF00005">
    <property type="entry name" value="ABC_tran"/>
    <property type="match status" value="1"/>
</dbReference>
<dbReference type="Proteomes" id="UP000002875">
    <property type="component" value="Chromosome"/>
</dbReference>
<dbReference type="RefSeq" id="WP_015029034.1">
    <property type="nucleotide sequence ID" value="NC_018748.1"/>
</dbReference>
<feature type="transmembrane region" description="Helical" evidence="7">
    <location>
        <begin position="214"/>
        <end position="234"/>
    </location>
</feature>
<evidence type="ECO:0000256" key="4">
    <source>
        <dbReference type="ARBA" id="ARBA00022840"/>
    </source>
</evidence>
<dbReference type="Gene3D" id="3.40.50.300">
    <property type="entry name" value="P-loop containing nucleotide triphosphate hydrolases"/>
    <property type="match status" value="1"/>
</dbReference>
<keyword evidence="2 7" id="KW-0812">Transmembrane</keyword>
<evidence type="ECO:0000259" key="8">
    <source>
        <dbReference type="PROSITE" id="PS50893"/>
    </source>
</evidence>
<dbReference type="CDD" id="cd03249">
    <property type="entry name" value="ABC_MTABC3_MDL1_MDL2"/>
    <property type="match status" value="1"/>
</dbReference>
<feature type="transmembrane region" description="Helical" evidence="7">
    <location>
        <begin position="329"/>
        <end position="347"/>
    </location>
</feature>
<keyword evidence="11" id="KW-1185">Reference proteome</keyword>
<dbReference type="Pfam" id="PF00664">
    <property type="entry name" value="ABC_membrane"/>
    <property type="match status" value="1"/>
</dbReference>
<keyword evidence="3" id="KW-0547">Nucleotide-binding</keyword>
<dbReference type="Gene3D" id="1.20.1560.10">
    <property type="entry name" value="ABC transporter type 1, transmembrane domain"/>
    <property type="match status" value="1"/>
</dbReference>
<dbReference type="InterPro" id="IPR036640">
    <property type="entry name" value="ABC1_TM_sf"/>
</dbReference>
<keyword evidence="5 7" id="KW-1133">Transmembrane helix</keyword>
<dbReference type="PROSITE" id="PS50929">
    <property type="entry name" value="ABC_TM1F"/>
    <property type="match status" value="1"/>
</dbReference>
<evidence type="ECO:0000256" key="1">
    <source>
        <dbReference type="ARBA" id="ARBA00004651"/>
    </source>
</evidence>
<sequence>MAKGRHLGVEISEEDKKKKVTKEGFTKALKIYRFTLPYKGTFAIGFVFLILSQITSMSIPLLMGQMVGAIVSPQGQGAAAMNSSNMMGNNMAMQKFQSLIGSSAHRLTLNEVTFLFIGLLFLQAGFSFLRVYTFTRVSERSMRDLRRELYTKIITLPVSFFEKSRVGELMSRITSDVSQLQDVLSITLAELFRQIFTLVGGILLITMLSGKLTLFMLSTFPLLVVAAIVFGRFIRKNSRKVQDELAKTNIIVEETLQSVNVVKAFTNERLEVNRYGLSIQRVVDYALKAATFRGGFISFIILVLFGGVVGVVWYGGNLVLSGELAFQDLFTFILYTGFIGGSVGGLGDMYAQIQRTIGASERVLEILDETSEVDVARKLNFKKAKGDIQFDKVGFAYPSRTDVTVLKELSLNVKAGEKVALVGHSGAGKSTIVQLLMKLYPINKGKISIDGVDIASQDVTELRSNIAIVPQEVMLFGGTIFENIAYGKPDATKEEVMEAARKANALEFIDVFPEKFETIVGERGVKLSGGQRQRVAIARAILKDPSILILDEATSALDSESEKLVQDALDELMKGRTTIIIAHRLATIRNVDMIYVLKDGGIAEAGKHEDLILKEEGIYANLVKLQFDNVNLLVE</sequence>
<comment type="subcellular location">
    <subcellularLocation>
        <location evidence="1">Cell membrane</location>
        <topology evidence="1">Multi-pass membrane protein</topology>
    </subcellularLocation>
</comment>
<evidence type="ECO:0000256" key="2">
    <source>
        <dbReference type="ARBA" id="ARBA00022692"/>
    </source>
</evidence>
<dbReference type="PROSITE" id="PS50893">
    <property type="entry name" value="ABC_TRANSPORTER_2"/>
    <property type="match status" value="1"/>
</dbReference>
<dbReference type="SUPFAM" id="SSF52540">
    <property type="entry name" value="P-loop containing nucleoside triphosphate hydrolases"/>
    <property type="match status" value="1"/>
</dbReference>
<dbReference type="InterPro" id="IPR003439">
    <property type="entry name" value="ABC_transporter-like_ATP-bd"/>
</dbReference>
<dbReference type="PROSITE" id="PS00211">
    <property type="entry name" value="ABC_TRANSPORTER_1"/>
    <property type="match status" value="1"/>
</dbReference>
<evidence type="ECO:0000256" key="5">
    <source>
        <dbReference type="ARBA" id="ARBA00022989"/>
    </source>
</evidence>
<evidence type="ECO:0000256" key="7">
    <source>
        <dbReference type="SAM" id="Phobius"/>
    </source>
</evidence>
<dbReference type="InterPro" id="IPR003593">
    <property type="entry name" value="AAA+_ATPase"/>
</dbReference>
<dbReference type="PANTHER" id="PTHR43394">
    <property type="entry name" value="ATP-DEPENDENT PERMEASE MDL1, MITOCHONDRIAL"/>
    <property type="match status" value="1"/>
</dbReference>
<reference evidence="10 11" key="1">
    <citation type="submission" date="2011-07" db="EMBL/GenBank/DDBJ databases">
        <title>The complete genome of chromosome of Emticicia oligotrophica DSM 17448.</title>
        <authorList>
            <consortium name="US DOE Joint Genome Institute (JGI-PGF)"/>
            <person name="Lucas S."/>
            <person name="Han J."/>
            <person name="Lapidus A."/>
            <person name="Bruce D."/>
            <person name="Goodwin L."/>
            <person name="Pitluck S."/>
            <person name="Peters L."/>
            <person name="Kyrpides N."/>
            <person name="Mavromatis K."/>
            <person name="Ivanova N."/>
            <person name="Ovchinnikova G."/>
            <person name="Teshima H."/>
            <person name="Detter J.C."/>
            <person name="Tapia R."/>
            <person name="Han C."/>
            <person name="Land M."/>
            <person name="Hauser L."/>
            <person name="Markowitz V."/>
            <person name="Cheng J.-F."/>
            <person name="Hugenholtz P."/>
            <person name="Woyke T."/>
            <person name="Wu D."/>
            <person name="Tindall B."/>
            <person name="Pomrenke H."/>
            <person name="Brambilla E."/>
            <person name="Klenk H.-P."/>
            <person name="Eisen J.A."/>
        </authorList>
    </citation>
    <scope>NUCLEOTIDE SEQUENCE [LARGE SCALE GENOMIC DNA]</scope>
    <source>
        <strain evidence="10 11">DSM 17448</strain>
    </source>
</reference>
<dbReference type="CDD" id="cd18576">
    <property type="entry name" value="ABC_6TM_bac_exporter_ABCB8_10_like"/>
    <property type="match status" value="1"/>
</dbReference>
<dbReference type="InterPro" id="IPR017871">
    <property type="entry name" value="ABC_transporter-like_CS"/>
</dbReference>
<keyword evidence="6 7" id="KW-0472">Membrane</keyword>
<feature type="domain" description="ABC transporter" evidence="8">
    <location>
        <begin position="388"/>
        <end position="624"/>
    </location>
</feature>
<feature type="transmembrane region" description="Helical" evidence="7">
    <location>
        <begin position="191"/>
        <end position="208"/>
    </location>
</feature>